<dbReference type="AlphaFoldDB" id="A0A673AMS4"/>
<dbReference type="PANTHER" id="PTHR11106:SF111">
    <property type="entry name" value="MACRO DOMAIN-CONTAINING PROTEIN"/>
    <property type="match status" value="1"/>
</dbReference>
<reference evidence="2" key="3">
    <citation type="submission" date="2025-09" db="UniProtKB">
        <authorList>
            <consortium name="Ensembl"/>
        </authorList>
    </citation>
    <scope>IDENTIFICATION</scope>
</reference>
<dbReference type="InParanoid" id="A0A673AMS4"/>
<keyword evidence="3" id="KW-1185">Reference proteome</keyword>
<dbReference type="Ensembl" id="ENSSORT00005030736.1">
    <property type="protein sequence ID" value="ENSSORP00005029898.1"/>
    <property type="gene ID" value="ENSSORG00005014280.1"/>
</dbReference>
<dbReference type="PANTHER" id="PTHR11106">
    <property type="entry name" value="GANGLIOSIDE INDUCED DIFFERENTIATION ASSOCIATED PROTEIN 2-RELATED"/>
    <property type="match status" value="1"/>
</dbReference>
<feature type="domain" description="Macro" evidence="1">
    <location>
        <begin position="82"/>
        <end position="271"/>
    </location>
</feature>
<accession>A0A673AMS4</accession>
<sequence length="271" mass="29878">MYFRKKKNKTNTVGATWHHLNREKDKRPGKALEHSEGVHLNSCLQIFIQDILQNKFGCSIAGRCLEEGPSIAQQRRLTVIPEKRFEIVLRSGVKVSVWKADLTNFSVAAVVNAANDHLQHGGGLAGALSDAGGPEIQKDSSDYIKTHGPLKTGNAIICDAGLLRCQKIIHAVGPQLSRFGSKSEVSKAKPLLEKTIRSILDIVKENHLDTVAIPAISSGLFHYPLPACADTIVTAVKHYFEKSSQQEYFPKEVLFVNNDEPTVNEIPYTKS</sequence>
<reference evidence="2" key="1">
    <citation type="submission" date="2019-06" db="EMBL/GenBank/DDBJ databases">
        <authorList>
            <consortium name="Wellcome Sanger Institute Data Sharing"/>
        </authorList>
    </citation>
    <scope>NUCLEOTIDE SEQUENCE [LARGE SCALE GENOMIC DNA]</scope>
</reference>
<dbReference type="CDD" id="cd02907">
    <property type="entry name" value="Macro_Af1521_BAL-like"/>
    <property type="match status" value="1"/>
</dbReference>
<dbReference type="Proteomes" id="UP000472271">
    <property type="component" value="Chromosome 21"/>
</dbReference>
<dbReference type="PROSITE" id="PS51154">
    <property type="entry name" value="MACRO"/>
    <property type="match status" value="1"/>
</dbReference>
<reference evidence="2" key="2">
    <citation type="submission" date="2025-08" db="UniProtKB">
        <authorList>
            <consortium name="Ensembl"/>
        </authorList>
    </citation>
    <scope>IDENTIFICATION</scope>
</reference>
<evidence type="ECO:0000259" key="1">
    <source>
        <dbReference type="PROSITE" id="PS51154"/>
    </source>
</evidence>
<organism evidence="2 3">
    <name type="scientific">Sphaeramia orbicularis</name>
    <name type="common">orbiculate cardinalfish</name>
    <dbReference type="NCBI Taxonomy" id="375764"/>
    <lineage>
        <taxon>Eukaryota</taxon>
        <taxon>Metazoa</taxon>
        <taxon>Chordata</taxon>
        <taxon>Craniata</taxon>
        <taxon>Vertebrata</taxon>
        <taxon>Euteleostomi</taxon>
        <taxon>Actinopterygii</taxon>
        <taxon>Neopterygii</taxon>
        <taxon>Teleostei</taxon>
        <taxon>Neoteleostei</taxon>
        <taxon>Acanthomorphata</taxon>
        <taxon>Gobiaria</taxon>
        <taxon>Kurtiformes</taxon>
        <taxon>Apogonoidei</taxon>
        <taxon>Apogonidae</taxon>
        <taxon>Apogoninae</taxon>
        <taxon>Sphaeramia</taxon>
    </lineage>
</organism>
<proteinExistence type="predicted"/>
<dbReference type="Pfam" id="PF01661">
    <property type="entry name" value="Macro"/>
    <property type="match status" value="1"/>
</dbReference>
<name>A0A673AMS4_9TELE</name>
<evidence type="ECO:0000313" key="3">
    <source>
        <dbReference type="Proteomes" id="UP000472271"/>
    </source>
</evidence>
<dbReference type="SUPFAM" id="SSF52949">
    <property type="entry name" value="Macro domain-like"/>
    <property type="match status" value="1"/>
</dbReference>
<evidence type="ECO:0000313" key="2">
    <source>
        <dbReference type="Ensembl" id="ENSSORP00005029898.1"/>
    </source>
</evidence>
<dbReference type="SMART" id="SM00506">
    <property type="entry name" value="A1pp"/>
    <property type="match status" value="1"/>
</dbReference>
<dbReference type="Gene3D" id="3.40.220.10">
    <property type="entry name" value="Leucine Aminopeptidase, subunit E, domain 1"/>
    <property type="match status" value="1"/>
</dbReference>
<dbReference type="InterPro" id="IPR002589">
    <property type="entry name" value="Macro_dom"/>
</dbReference>
<protein>
    <recommendedName>
        <fullName evidence="1">Macro domain-containing protein</fullName>
    </recommendedName>
</protein>
<dbReference type="InterPro" id="IPR043472">
    <property type="entry name" value="Macro_dom-like"/>
</dbReference>